<organism evidence="1">
    <name type="scientific">Arundo donax</name>
    <name type="common">Giant reed</name>
    <name type="synonym">Donax arundinaceus</name>
    <dbReference type="NCBI Taxonomy" id="35708"/>
    <lineage>
        <taxon>Eukaryota</taxon>
        <taxon>Viridiplantae</taxon>
        <taxon>Streptophyta</taxon>
        <taxon>Embryophyta</taxon>
        <taxon>Tracheophyta</taxon>
        <taxon>Spermatophyta</taxon>
        <taxon>Magnoliopsida</taxon>
        <taxon>Liliopsida</taxon>
        <taxon>Poales</taxon>
        <taxon>Poaceae</taxon>
        <taxon>PACMAD clade</taxon>
        <taxon>Arundinoideae</taxon>
        <taxon>Arundineae</taxon>
        <taxon>Arundo</taxon>
    </lineage>
</organism>
<reference evidence="1" key="2">
    <citation type="journal article" date="2015" name="Data Brief">
        <title>Shoot transcriptome of the giant reed, Arundo donax.</title>
        <authorList>
            <person name="Barrero R.A."/>
            <person name="Guerrero F.D."/>
            <person name="Moolhuijzen P."/>
            <person name="Goolsby J.A."/>
            <person name="Tidwell J."/>
            <person name="Bellgard S.E."/>
            <person name="Bellgard M.I."/>
        </authorList>
    </citation>
    <scope>NUCLEOTIDE SEQUENCE</scope>
    <source>
        <tissue evidence="1">Shoot tissue taken approximately 20 cm above the soil surface</tissue>
    </source>
</reference>
<evidence type="ECO:0000313" key="1">
    <source>
        <dbReference type="EMBL" id="JAD99391.1"/>
    </source>
</evidence>
<sequence>MRSISRRLLGDDILERGRTRTLPLLFSPSGDASLGDTRRKGIALRSL</sequence>
<dbReference type="AlphaFoldDB" id="A0A0A9EH24"/>
<reference evidence="1" key="1">
    <citation type="submission" date="2014-09" db="EMBL/GenBank/DDBJ databases">
        <authorList>
            <person name="Magalhaes I.L.F."/>
            <person name="Oliveira U."/>
            <person name="Santos F.R."/>
            <person name="Vidigal T.H.D.A."/>
            <person name="Brescovit A.D."/>
            <person name="Santos A.J."/>
        </authorList>
    </citation>
    <scope>NUCLEOTIDE SEQUENCE</scope>
    <source>
        <tissue evidence="1">Shoot tissue taken approximately 20 cm above the soil surface</tissue>
    </source>
</reference>
<protein>
    <submittedName>
        <fullName evidence="1">Umc1048</fullName>
    </submittedName>
</protein>
<proteinExistence type="predicted"/>
<dbReference type="EMBL" id="GBRH01198504">
    <property type="protein sequence ID" value="JAD99391.1"/>
    <property type="molecule type" value="Transcribed_RNA"/>
</dbReference>
<name>A0A0A9EH24_ARUDO</name>
<accession>A0A0A9EH24</accession>